<reference evidence="6" key="2">
    <citation type="journal article" date="2020" name="Nat. Commun.">
        <title>Large-scale genome sequencing of mycorrhizal fungi provides insights into the early evolution of symbiotic traits.</title>
        <authorList>
            <person name="Miyauchi S."/>
            <person name="Kiss E."/>
            <person name="Kuo A."/>
            <person name="Drula E."/>
            <person name="Kohler A."/>
            <person name="Sanchez-Garcia M."/>
            <person name="Morin E."/>
            <person name="Andreopoulos B."/>
            <person name="Barry K.W."/>
            <person name="Bonito G."/>
            <person name="Buee M."/>
            <person name="Carver A."/>
            <person name="Chen C."/>
            <person name="Cichocki N."/>
            <person name="Clum A."/>
            <person name="Culley D."/>
            <person name="Crous P.W."/>
            <person name="Fauchery L."/>
            <person name="Girlanda M."/>
            <person name="Hayes R.D."/>
            <person name="Keri Z."/>
            <person name="LaButti K."/>
            <person name="Lipzen A."/>
            <person name="Lombard V."/>
            <person name="Magnuson J."/>
            <person name="Maillard F."/>
            <person name="Murat C."/>
            <person name="Nolan M."/>
            <person name="Ohm R.A."/>
            <person name="Pangilinan J."/>
            <person name="Pereira M.F."/>
            <person name="Perotto S."/>
            <person name="Peter M."/>
            <person name="Pfister S."/>
            <person name="Riley R."/>
            <person name="Sitrit Y."/>
            <person name="Stielow J.B."/>
            <person name="Szollosi G."/>
            <person name="Zifcakova L."/>
            <person name="Stursova M."/>
            <person name="Spatafora J.W."/>
            <person name="Tedersoo L."/>
            <person name="Vaario L.M."/>
            <person name="Yamada A."/>
            <person name="Yan M."/>
            <person name="Wang P."/>
            <person name="Xu J."/>
            <person name="Bruns T."/>
            <person name="Baldrian P."/>
            <person name="Vilgalys R."/>
            <person name="Dunand C."/>
            <person name="Henrissat B."/>
            <person name="Grigoriev I.V."/>
            <person name="Hibbett D."/>
            <person name="Nagy L.G."/>
            <person name="Martin F.M."/>
        </authorList>
    </citation>
    <scope>NUCLEOTIDE SEQUENCE</scope>
    <source>
        <strain evidence="6">Prilba</strain>
    </source>
</reference>
<feature type="region of interest" description="Disordered" evidence="4">
    <location>
        <begin position="85"/>
        <end position="169"/>
    </location>
</feature>
<feature type="compositionally biased region" description="Low complexity" evidence="4">
    <location>
        <begin position="777"/>
        <end position="788"/>
    </location>
</feature>
<feature type="compositionally biased region" description="Polar residues" evidence="4">
    <location>
        <begin position="42"/>
        <end position="54"/>
    </location>
</feature>
<gene>
    <name evidence="6" type="ORF">DFH94DRAFT_250106</name>
</gene>
<dbReference type="SMART" id="SM00360">
    <property type="entry name" value="RRM"/>
    <property type="match status" value="2"/>
</dbReference>
<dbReference type="InterPro" id="IPR000504">
    <property type="entry name" value="RRM_dom"/>
</dbReference>
<feature type="compositionally biased region" description="Basic and acidic residues" evidence="4">
    <location>
        <begin position="150"/>
        <end position="163"/>
    </location>
</feature>
<dbReference type="Proteomes" id="UP000759537">
    <property type="component" value="Unassembled WGS sequence"/>
</dbReference>
<feature type="compositionally biased region" description="Polar residues" evidence="4">
    <location>
        <begin position="734"/>
        <end position="753"/>
    </location>
</feature>
<feature type="region of interest" description="Disordered" evidence="4">
    <location>
        <begin position="809"/>
        <end position="866"/>
    </location>
</feature>
<evidence type="ECO:0000256" key="2">
    <source>
        <dbReference type="PROSITE-ProRule" id="PRU00176"/>
    </source>
</evidence>
<organism evidence="6 7">
    <name type="scientific">Russula ochroleuca</name>
    <dbReference type="NCBI Taxonomy" id="152965"/>
    <lineage>
        <taxon>Eukaryota</taxon>
        <taxon>Fungi</taxon>
        <taxon>Dikarya</taxon>
        <taxon>Basidiomycota</taxon>
        <taxon>Agaricomycotina</taxon>
        <taxon>Agaricomycetes</taxon>
        <taxon>Russulales</taxon>
        <taxon>Russulaceae</taxon>
        <taxon>Russula</taxon>
    </lineage>
</organism>
<evidence type="ECO:0000313" key="6">
    <source>
        <dbReference type="EMBL" id="KAF8484828.1"/>
    </source>
</evidence>
<feature type="region of interest" description="Disordered" evidence="4">
    <location>
        <begin position="313"/>
        <end position="352"/>
    </location>
</feature>
<dbReference type="Gene3D" id="3.30.70.330">
    <property type="match status" value="2"/>
</dbReference>
<dbReference type="PANTHER" id="PTHR10501">
    <property type="entry name" value="U1 SMALL NUCLEAR RIBONUCLEOPROTEIN A/U2 SMALL NUCLEAR RIBONUCLEOPROTEIN B"/>
    <property type="match status" value="1"/>
</dbReference>
<evidence type="ECO:0000313" key="7">
    <source>
        <dbReference type="Proteomes" id="UP000759537"/>
    </source>
</evidence>
<comment type="caution">
    <text evidence="6">The sequence shown here is derived from an EMBL/GenBank/DDBJ whole genome shotgun (WGS) entry which is preliminary data.</text>
</comment>
<evidence type="ECO:0000256" key="1">
    <source>
        <dbReference type="ARBA" id="ARBA00022884"/>
    </source>
</evidence>
<keyword evidence="3" id="KW-0175">Coiled coil</keyword>
<dbReference type="SUPFAM" id="SSF54928">
    <property type="entry name" value="RNA-binding domain, RBD"/>
    <property type="match status" value="1"/>
</dbReference>
<feature type="region of interest" description="Disordered" evidence="4">
    <location>
        <begin position="30"/>
        <end position="69"/>
    </location>
</feature>
<feature type="compositionally biased region" description="Polar residues" evidence="4">
    <location>
        <begin position="1043"/>
        <end position="1080"/>
    </location>
</feature>
<feature type="compositionally biased region" description="Polar residues" evidence="4">
    <location>
        <begin position="313"/>
        <end position="322"/>
    </location>
</feature>
<feature type="region of interest" description="Disordered" evidence="4">
    <location>
        <begin position="689"/>
        <end position="788"/>
    </location>
</feature>
<feature type="compositionally biased region" description="Polar residues" evidence="4">
    <location>
        <begin position="332"/>
        <end position="352"/>
    </location>
</feature>
<feature type="compositionally biased region" description="Low complexity" evidence="4">
    <location>
        <begin position="98"/>
        <end position="116"/>
    </location>
</feature>
<dbReference type="GO" id="GO:0003723">
    <property type="term" value="F:RNA binding"/>
    <property type="evidence" value="ECO:0007669"/>
    <property type="project" value="UniProtKB-UniRule"/>
</dbReference>
<reference evidence="6" key="1">
    <citation type="submission" date="2019-10" db="EMBL/GenBank/DDBJ databases">
        <authorList>
            <consortium name="DOE Joint Genome Institute"/>
            <person name="Kuo A."/>
            <person name="Miyauchi S."/>
            <person name="Kiss E."/>
            <person name="Drula E."/>
            <person name="Kohler A."/>
            <person name="Sanchez-Garcia M."/>
            <person name="Andreopoulos B."/>
            <person name="Barry K.W."/>
            <person name="Bonito G."/>
            <person name="Buee M."/>
            <person name="Carver A."/>
            <person name="Chen C."/>
            <person name="Cichocki N."/>
            <person name="Clum A."/>
            <person name="Culley D."/>
            <person name="Crous P.W."/>
            <person name="Fauchery L."/>
            <person name="Girlanda M."/>
            <person name="Hayes R."/>
            <person name="Keri Z."/>
            <person name="LaButti K."/>
            <person name="Lipzen A."/>
            <person name="Lombard V."/>
            <person name="Magnuson J."/>
            <person name="Maillard F."/>
            <person name="Morin E."/>
            <person name="Murat C."/>
            <person name="Nolan M."/>
            <person name="Ohm R."/>
            <person name="Pangilinan J."/>
            <person name="Pereira M."/>
            <person name="Perotto S."/>
            <person name="Peter M."/>
            <person name="Riley R."/>
            <person name="Sitrit Y."/>
            <person name="Stielow B."/>
            <person name="Szollosi G."/>
            <person name="Zifcakova L."/>
            <person name="Stursova M."/>
            <person name="Spatafora J.W."/>
            <person name="Tedersoo L."/>
            <person name="Vaario L.-M."/>
            <person name="Yamada A."/>
            <person name="Yan M."/>
            <person name="Wang P."/>
            <person name="Xu J."/>
            <person name="Bruns T."/>
            <person name="Baldrian P."/>
            <person name="Vilgalys R."/>
            <person name="Henrissat B."/>
            <person name="Grigoriev I.V."/>
            <person name="Hibbett D."/>
            <person name="Nagy L.G."/>
            <person name="Martin F.M."/>
        </authorList>
    </citation>
    <scope>NUCLEOTIDE SEQUENCE</scope>
    <source>
        <strain evidence="6">Prilba</strain>
    </source>
</reference>
<dbReference type="InterPro" id="IPR035979">
    <property type="entry name" value="RBD_domain_sf"/>
</dbReference>
<sequence length="1102" mass="116551">MQAWVGRARTADARFLRSIIDRPPSLLPSTHFTHFTPTHPSASQQPPTLASLVSSRPPFVHPQPPRRAQDEDFINRSLLDSLDAQADAEPLSSSDSEAPNAPSFASSLSASSVGSPQYQPNTNQLRPDSPHTHFDSFSPSSMYNNMHSEFPPHSDLDPQKLSKLDNLVPPGPYRTTTAFNAFSNARSRQASIPANNAHTFRDTSNLSQNYPIDIYAATQSMSSPPHQAATSTFDHMLPRSSYDFIGAPQGPPGLVGQNKAIFTNVDPFAQQLHKPAGLFSPGAQQQQAQAPPPQQQLNGHHATAQTTFLNGLHQQQMQSQTPYGPHLPASVSAPTVSQVNHASNSTQPSSQEEISTIFVVGFPEDMQEREFQNMFTFSPGFEAATLKIPNKELTAYGTGSASSANTLRPGYSSHGGANDPYNLVTINQGGVVVDGGRDGTTSSWQPADDAHFHLVSNGSAGPGGANTGMSTRKQIIGFAKFRTRAEALDARDTLQGRRIDIEKGAVLKAEMAKKNLHTKRGIGPLPPQLSTIIGTGGGTVPPEALASMPGMNGLASLSSQAATSAGEALSARERELGTLGAMGFASINGRRDIRLDVHEDDFASRKASISFGNAAARAARDRLEEEERKWKEKSEADRERNARLRSSDSYAFDAFHSVPSSQRPTGNSLLAATAGEAIGPLPSRAVAVPPWGAPGRDPVNSRKMPVPLSSTLPPRPSSPLHPAQSSPLPRDTTPFASGSTSGSFTPSHQSAPTHTLLPSRPRAYSPASGADTAVPISSGSSAAGSQGSVDEEVLRSLASLAVSTMSENVLSGTGSTSPQLPSPVSGASSERSGRNGVVDQNPPINTLYVGNLPSSPPPPGYGPNHLEDSLRNLFSNQPGYRKLCFRQKSNGPMCFVEFVDVQHATRALNELYGSTLGGLVKGGGIRISYSKNPLGVRTPTNTAPQPPTGSIASGAAFPVEALQLEANHRDVSGITSPTSGMHYGFSVASPPPPRFVSPPPGPASFNQSIYPRQGGFGLGPSSAASLSSPSSFSPFGISPSPHPTTGNSSNQFSPMIPEQTNHTNFTLNPINSNNNDGNLISDTIEQQQQPIHAMSTLTQHSA</sequence>
<keyword evidence="7" id="KW-1185">Reference proteome</keyword>
<evidence type="ECO:0000256" key="3">
    <source>
        <dbReference type="SAM" id="Coils"/>
    </source>
</evidence>
<evidence type="ECO:0000256" key="4">
    <source>
        <dbReference type="SAM" id="MobiDB-lite"/>
    </source>
</evidence>
<dbReference type="Pfam" id="PF00076">
    <property type="entry name" value="RRM_1"/>
    <property type="match status" value="1"/>
</dbReference>
<dbReference type="PROSITE" id="PS50102">
    <property type="entry name" value="RRM"/>
    <property type="match status" value="1"/>
</dbReference>
<feature type="compositionally biased region" description="Polar residues" evidence="4">
    <location>
        <begin position="135"/>
        <end position="147"/>
    </location>
</feature>
<accession>A0A9P5N2D5</accession>
<proteinExistence type="predicted"/>
<evidence type="ECO:0000259" key="5">
    <source>
        <dbReference type="PROSITE" id="PS50102"/>
    </source>
</evidence>
<dbReference type="OrthoDB" id="431169at2759"/>
<feature type="compositionally biased region" description="Low complexity" evidence="4">
    <location>
        <begin position="30"/>
        <end position="41"/>
    </location>
</feature>
<name>A0A9P5N2D5_9AGAM</name>
<feature type="domain" description="RRM" evidence="5">
    <location>
        <begin position="845"/>
        <end position="932"/>
    </location>
</feature>
<feature type="compositionally biased region" description="Low complexity" evidence="4">
    <location>
        <begin position="1019"/>
        <end position="1039"/>
    </location>
</feature>
<feature type="compositionally biased region" description="Pro residues" evidence="4">
    <location>
        <begin position="991"/>
        <end position="1002"/>
    </location>
</feature>
<feature type="coiled-coil region" evidence="3">
    <location>
        <begin position="613"/>
        <end position="640"/>
    </location>
</feature>
<feature type="compositionally biased region" description="Polar residues" evidence="4">
    <location>
        <begin position="117"/>
        <end position="126"/>
    </location>
</feature>
<protein>
    <recommendedName>
        <fullName evidence="5">RRM domain-containing protein</fullName>
    </recommendedName>
</protein>
<feature type="region of interest" description="Disordered" evidence="4">
    <location>
        <begin position="991"/>
        <end position="1080"/>
    </location>
</feature>
<feature type="compositionally biased region" description="Polar residues" evidence="4">
    <location>
        <begin position="809"/>
        <end position="819"/>
    </location>
</feature>
<dbReference type="InterPro" id="IPR012677">
    <property type="entry name" value="Nucleotide-bd_a/b_plait_sf"/>
</dbReference>
<dbReference type="EMBL" id="WHVB01000003">
    <property type="protein sequence ID" value="KAF8484828.1"/>
    <property type="molecule type" value="Genomic_DNA"/>
</dbReference>
<dbReference type="AlphaFoldDB" id="A0A9P5N2D5"/>
<keyword evidence="1 2" id="KW-0694">RNA-binding</keyword>